<protein>
    <submittedName>
        <fullName evidence="1">Uncharacterized protein</fullName>
    </submittedName>
</protein>
<dbReference type="AlphaFoldDB" id="A0A1J5P7I7"/>
<evidence type="ECO:0000313" key="1">
    <source>
        <dbReference type="EMBL" id="OIQ63751.1"/>
    </source>
</evidence>
<accession>A0A1J5P7I7</accession>
<organism evidence="1">
    <name type="scientific">mine drainage metagenome</name>
    <dbReference type="NCBI Taxonomy" id="410659"/>
    <lineage>
        <taxon>unclassified sequences</taxon>
        <taxon>metagenomes</taxon>
        <taxon>ecological metagenomes</taxon>
    </lineage>
</organism>
<dbReference type="EMBL" id="MLJW01008726">
    <property type="protein sequence ID" value="OIQ63751.1"/>
    <property type="molecule type" value="Genomic_DNA"/>
</dbReference>
<sequence length="76" mass="9148">MQDAQFFGFLGVFVYPQKIRGKFPALNKIQFKFQLIVNLFWYFSFITPQRTFHCIFSQTLLRCHAVNNRFFGFNIL</sequence>
<proteinExistence type="predicted"/>
<comment type="caution">
    <text evidence="1">The sequence shown here is derived from an EMBL/GenBank/DDBJ whole genome shotgun (WGS) entry which is preliminary data.</text>
</comment>
<gene>
    <name evidence="1" type="ORF">GALL_547070</name>
</gene>
<reference evidence="1" key="1">
    <citation type="submission" date="2016-10" db="EMBL/GenBank/DDBJ databases">
        <title>Sequence of Gallionella enrichment culture.</title>
        <authorList>
            <person name="Poehlein A."/>
            <person name="Muehling M."/>
            <person name="Daniel R."/>
        </authorList>
    </citation>
    <scope>NUCLEOTIDE SEQUENCE</scope>
</reference>
<name>A0A1J5P7I7_9ZZZZ</name>